<sequence>MKPLPSRSKTRNASRIISESFSLFIRFIIWQNSTNSTVPLPSISTSLIMSKSSCSVGFWPNERIAIPNSLVVIVPFPSCKQYSMLETAIRLILNLSRSRSNISETGCKFQDDTPDSTQHNNLRDFSPVRLQKNGMSYLDTLCCIGKPLQSTTVFYIFVGLIPRACHTSIEEKIESLRNCVLRFSVKM</sequence>
<protein>
    <submittedName>
        <fullName evidence="2">Uncharacterized protein</fullName>
    </submittedName>
</protein>
<reference evidence="2" key="1">
    <citation type="submission" date="2022-11" db="UniProtKB">
        <authorList>
            <consortium name="WormBaseParasite"/>
        </authorList>
    </citation>
    <scope>IDENTIFICATION</scope>
</reference>
<dbReference type="WBParaSite" id="nRc.2.0.1.t24994-RA">
    <property type="protein sequence ID" value="nRc.2.0.1.t24994-RA"/>
    <property type="gene ID" value="nRc.2.0.1.g24994"/>
</dbReference>
<evidence type="ECO:0000313" key="2">
    <source>
        <dbReference type="WBParaSite" id="nRc.2.0.1.t24994-RA"/>
    </source>
</evidence>
<evidence type="ECO:0000313" key="1">
    <source>
        <dbReference type="Proteomes" id="UP000887565"/>
    </source>
</evidence>
<keyword evidence="1" id="KW-1185">Reference proteome</keyword>
<dbReference type="Proteomes" id="UP000887565">
    <property type="component" value="Unplaced"/>
</dbReference>
<accession>A0A915JFN5</accession>
<proteinExistence type="predicted"/>
<name>A0A915JFN5_ROMCU</name>
<organism evidence="1 2">
    <name type="scientific">Romanomermis culicivorax</name>
    <name type="common">Nematode worm</name>
    <dbReference type="NCBI Taxonomy" id="13658"/>
    <lineage>
        <taxon>Eukaryota</taxon>
        <taxon>Metazoa</taxon>
        <taxon>Ecdysozoa</taxon>
        <taxon>Nematoda</taxon>
        <taxon>Enoplea</taxon>
        <taxon>Dorylaimia</taxon>
        <taxon>Mermithida</taxon>
        <taxon>Mermithoidea</taxon>
        <taxon>Mermithidae</taxon>
        <taxon>Romanomermis</taxon>
    </lineage>
</organism>
<dbReference type="AlphaFoldDB" id="A0A915JFN5"/>